<evidence type="ECO:0000313" key="1">
    <source>
        <dbReference type="EMBL" id="MCJ8011750.1"/>
    </source>
</evidence>
<dbReference type="EMBL" id="JALIRP010000003">
    <property type="protein sequence ID" value="MCJ8011750.1"/>
    <property type="molecule type" value="Genomic_DNA"/>
</dbReference>
<dbReference type="InterPro" id="IPR029058">
    <property type="entry name" value="AB_hydrolase_fold"/>
</dbReference>
<dbReference type="PANTHER" id="PTHR43265:SF1">
    <property type="entry name" value="ESTERASE ESTD"/>
    <property type="match status" value="1"/>
</dbReference>
<reference evidence="1" key="1">
    <citation type="submission" date="2022-04" db="EMBL/GenBank/DDBJ databases">
        <title>Paenibacillus mangrovi sp. nov., a novel endophytic bacterium isolated from bark of Kandelia candel.</title>
        <authorList>
            <person name="Tuo L."/>
        </authorList>
    </citation>
    <scope>NUCLEOTIDE SEQUENCE</scope>
    <source>
        <strain evidence="1">KQZ6P-2</strain>
    </source>
</reference>
<sequence length="94" mass="11115">MNPTHSNTRLVLILQHTPRLILQGENDWQVTMQQFNQWKSALKDRRDVEFKSYPKMTHLLTDYDRLSIGAEYNQPSNVSSELISDMATWIQKQH</sequence>
<dbReference type="InterPro" id="IPR053145">
    <property type="entry name" value="AB_hydrolase_Est10"/>
</dbReference>
<organism evidence="1 2">
    <name type="scientific">Paenibacillus mangrovi</name>
    <dbReference type="NCBI Taxonomy" id="2931978"/>
    <lineage>
        <taxon>Bacteria</taxon>
        <taxon>Bacillati</taxon>
        <taxon>Bacillota</taxon>
        <taxon>Bacilli</taxon>
        <taxon>Bacillales</taxon>
        <taxon>Paenibacillaceae</taxon>
        <taxon>Paenibacillus</taxon>
    </lineage>
</organism>
<dbReference type="AlphaFoldDB" id="A0A9X1WQY5"/>
<protein>
    <submittedName>
        <fullName evidence="1">Uncharacterized protein</fullName>
    </submittedName>
</protein>
<evidence type="ECO:0000313" key="2">
    <source>
        <dbReference type="Proteomes" id="UP001139347"/>
    </source>
</evidence>
<gene>
    <name evidence="1" type="ORF">MUG84_08345</name>
</gene>
<dbReference type="GO" id="GO:0052689">
    <property type="term" value="F:carboxylic ester hydrolase activity"/>
    <property type="evidence" value="ECO:0007669"/>
    <property type="project" value="TreeGrafter"/>
</dbReference>
<comment type="caution">
    <text evidence="1">The sequence shown here is derived from an EMBL/GenBank/DDBJ whole genome shotgun (WGS) entry which is preliminary data.</text>
</comment>
<dbReference type="Gene3D" id="3.40.50.1820">
    <property type="entry name" value="alpha/beta hydrolase"/>
    <property type="match status" value="1"/>
</dbReference>
<dbReference type="PANTHER" id="PTHR43265">
    <property type="entry name" value="ESTERASE ESTD"/>
    <property type="match status" value="1"/>
</dbReference>
<dbReference type="Proteomes" id="UP001139347">
    <property type="component" value="Unassembled WGS sequence"/>
</dbReference>
<keyword evidence="2" id="KW-1185">Reference proteome</keyword>
<dbReference type="SUPFAM" id="SSF53474">
    <property type="entry name" value="alpha/beta-Hydrolases"/>
    <property type="match status" value="1"/>
</dbReference>
<dbReference type="RefSeq" id="WP_244723536.1">
    <property type="nucleotide sequence ID" value="NZ_JALIRP010000003.1"/>
</dbReference>
<proteinExistence type="predicted"/>
<name>A0A9X1WQY5_9BACL</name>
<accession>A0A9X1WQY5</accession>